<dbReference type="Pfam" id="PF01510">
    <property type="entry name" value="Amidase_2"/>
    <property type="match status" value="1"/>
</dbReference>
<dbReference type="InterPro" id="IPR002502">
    <property type="entry name" value="Amidase_domain"/>
</dbReference>
<comment type="catalytic activity">
    <reaction evidence="1">
        <text>Hydrolyzes the link between N-acetylmuramoyl residues and L-amino acid residues in certain cell-wall glycopeptides.</text>
        <dbReference type="EC" id="3.5.1.28"/>
    </reaction>
</comment>
<name>A0A562L721_9GAMM</name>
<dbReference type="RefSeq" id="WP_144898777.1">
    <property type="nucleotide sequence ID" value="NZ_VLKN01000003.1"/>
</dbReference>
<dbReference type="AlphaFoldDB" id="A0A562L721"/>
<dbReference type="InterPro" id="IPR036505">
    <property type="entry name" value="Amidase/PGRP_sf"/>
</dbReference>
<dbReference type="InterPro" id="IPR051206">
    <property type="entry name" value="NAMLAA_amidase_2"/>
</dbReference>
<protein>
    <recommendedName>
        <fullName evidence="2">N-acetylmuramoyl-L-alanine amidase</fullName>
        <ecNumber evidence="2">3.5.1.28</ecNumber>
    </recommendedName>
</protein>
<feature type="region of interest" description="Disordered" evidence="5">
    <location>
        <begin position="236"/>
        <end position="258"/>
    </location>
</feature>
<evidence type="ECO:0000256" key="5">
    <source>
        <dbReference type="SAM" id="MobiDB-lite"/>
    </source>
</evidence>
<gene>
    <name evidence="7" type="ORF">IP90_01255</name>
</gene>
<evidence type="ECO:0000313" key="7">
    <source>
        <dbReference type="EMBL" id="TWI03449.1"/>
    </source>
</evidence>
<dbReference type="PANTHER" id="PTHR30417:SF1">
    <property type="entry name" value="N-ACETYLMURAMOYL-L-ALANINE AMIDASE AMID"/>
    <property type="match status" value="1"/>
</dbReference>
<dbReference type="EMBL" id="VLKN01000003">
    <property type="protein sequence ID" value="TWI03449.1"/>
    <property type="molecule type" value="Genomic_DNA"/>
</dbReference>
<evidence type="ECO:0000259" key="6">
    <source>
        <dbReference type="Pfam" id="PF01510"/>
    </source>
</evidence>
<evidence type="ECO:0000256" key="4">
    <source>
        <dbReference type="ARBA" id="ARBA00023316"/>
    </source>
</evidence>
<dbReference type="GO" id="GO:0009253">
    <property type="term" value="P:peptidoglycan catabolic process"/>
    <property type="evidence" value="ECO:0007669"/>
    <property type="project" value="InterPro"/>
</dbReference>
<dbReference type="PANTHER" id="PTHR30417">
    <property type="entry name" value="N-ACETYLMURAMOYL-L-ALANINE AMIDASE AMID"/>
    <property type="match status" value="1"/>
</dbReference>
<evidence type="ECO:0000256" key="1">
    <source>
        <dbReference type="ARBA" id="ARBA00001561"/>
    </source>
</evidence>
<evidence type="ECO:0000256" key="2">
    <source>
        <dbReference type="ARBA" id="ARBA00011901"/>
    </source>
</evidence>
<feature type="domain" description="N-acetylmuramoyl-L-alanine amidase" evidence="6">
    <location>
        <begin position="57"/>
        <end position="214"/>
    </location>
</feature>
<comment type="caution">
    <text evidence="7">The sequence shown here is derived from an EMBL/GenBank/DDBJ whole genome shotgun (WGS) entry which is preliminary data.</text>
</comment>
<dbReference type="Proteomes" id="UP000315167">
    <property type="component" value="Unassembled WGS sequence"/>
</dbReference>
<evidence type="ECO:0000256" key="3">
    <source>
        <dbReference type="ARBA" id="ARBA00022801"/>
    </source>
</evidence>
<keyword evidence="3" id="KW-0378">Hydrolase</keyword>
<dbReference type="EC" id="3.5.1.28" evidence="2"/>
<dbReference type="GO" id="GO:0009254">
    <property type="term" value="P:peptidoglycan turnover"/>
    <property type="evidence" value="ECO:0007669"/>
    <property type="project" value="TreeGrafter"/>
</dbReference>
<dbReference type="OrthoDB" id="8844265at2"/>
<dbReference type="Gene3D" id="3.40.80.10">
    <property type="entry name" value="Peptidoglycan recognition protein-like"/>
    <property type="match status" value="1"/>
</dbReference>
<reference evidence="7 8" key="1">
    <citation type="journal article" date="2015" name="Stand. Genomic Sci.">
        <title>Genomic Encyclopedia of Bacterial and Archaeal Type Strains, Phase III: the genomes of soil and plant-associated and newly described type strains.</title>
        <authorList>
            <person name="Whitman W.B."/>
            <person name="Woyke T."/>
            <person name="Klenk H.P."/>
            <person name="Zhou Y."/>
            <person name="Lilburn T.G."/>
            <person name="Beck B.J."/>
            <person name="De Vos P."/>
            <person name="Vandamme P."/>
            <person name="Eisen J.A."/>
            <person name="Garrity G."/>
            <person name="Hugenholtz P."/>
            <person name="Kyrpides N.C."/>
        </authorList>
    </citation>
    <scope>NUCLEOTIDE SEQUENCE [LARGE SCALE GENOMIC DNA]</scope>
    <source>
        <strain evidence="7 8">CGMCC 1.10821</strain>
    </source>
</reference>
<dbReference type="SUPFAM" id="SSF55846">
    <property type="entry name" value="N-acetylmuramoyl-L-alanine amidase-like"/>
    <property type="match status" value="1"/>
</dbReference>
<proteinExistence type="predicted"/>
<keyword evidence="8" id="KW-1185">Reference proteome</keyword>
<sequence length="258" mass="28068">MSRKYMLVAESPTTPVSQTQRKQIAVRVYVDEKGWVQNAGFTLKAIPEVEKGSLAGPKAIVLHRTSGDNVESALTSAKKGVGTHFYVDKDGAVYQVASLLKKTFHVGKIRSKCFESGTCPIDEMKMIKSWGFAPGKIYSHEKAKAYPARYPMNEDSVGIETVAKCLTNCGDDDPDDATWDPPTPAQSAAIVTIIDILKSAYGITDSDIYEHDKVSYKKGGEGAGLYSSDDDGKGFPPTFDQEIPGYEGVNQGYRHRGG</sequence>
<organism evidence="7 8">
    <name type="scientific">Luteimonas cucumeris</name>
    <dbReference type="NCBI Taxonomy" id="985012"/>
    <lineage>
        <taxon>Bacteria</taxon>
        <taxon>Pseudomonadati</taxon>
        <taxon>Pseudomonadota</taxon>
        <taxon>Gammaproteobacteria</taxon>
        <taxon>Lysobacterales</taxon>
        <taxon>Lysobacteraceae</taxon>
        <taxon>Luteimonas</taxon>
    </lineage>
</organism>
<accession>A0A562L721</accession>
<keyword evidence="4" id="KW-0961">Cell wall biogenesis/degradation</keyword>
<dbReference type="GO" id="GO:0008745">
    <property type="term" value="F:N-acetylmuramoyl-L-alanine amidase activity"/>
    <property type="evidence" value="ECO:0007669"/>
    <property type="project" value="UniProtKB-EC"/>
</dbReference>
<dbReference type="GO" id="GO:0071555">
    <property type="term" value="P:cell wall organization"/>
    <property type="evidence" value="ECO:0007669"/>
    <property type="project" value="UniProtKB-KW"/>
</dbReference>
<evidence type="ECO:0000313" key="8">
    <source>
        <dbReference type="Proteomes" id="UP000315167"/>
    </source>
</evidence>